<keyword evidence="6" id="KW-1185">Reference proteome</keyword>
<dbReference type="EMBL" id="JAVYJV010000011">
    <property type="protein sequence ID" value="KAK4358791.1"/>
    <property type="molecule type" value="Genomic_DNA"/>
</dbReference>
<reference evidence="5" key="1">
    <citation type="submission" date="2023-12" db="EMBL/GenBank/DDBJ databases">
        <title>Genome assembly of Anisodus tanguticus.</title>
        <authorList>
            <person name="Wang Y.-J."/>
        </authorList>
    </citation>
    <scope>NUCLEOTIDE SEQUENCE</scope>
    <source>
        <strain evidence="5">KB-2021</strain>
        <tissue evidence="5">Leaf</tissue>
    </source>
</reference>
<dbReference type="NCBIfam" id="TIGR01557">
    <property type="entry name" value="myb_SHAQKYF"/>
    <property type="match status" value="1"/>
</dbReference>
<evidence type="ECO:0008006" key="7">
    <source>
        <dbReference type="Google" id="ProtNLM"/>
    </source>
</evidence>
<comment type="caution">
    <text evidence="5">The sequence shown here is derived from an EMBL/GenBank/DDBJ whole genome shotgun (WGS) entry which is preliminary data.</text>
</comment>
<keyword evidence="2" id="KW-0805">Transcription regulation</keyword>
<dbReference type="GO" id="GO:0009736">
    <property type="term" value="P:cytokinin-activated signaling pathway"/>
    <property type="evidence" value="ECO:0007669"/>
    <property type="project" value="InterPro"/>
</dbReference>
<dbReference type="InterPro" id="IPR011006">
    <property type="entry name" value="CheY-like_superfamily"/>
</dbReference>
<keyword evidence="1" id="KW-0902">Two-component regulatory system</keyword>
<dbReference type="GO" id="GO:0000160">
    <property type="term" value="P:phosphorelay signal transduction system"/>
    <property type="evidence" value="ECO:0007669"/>
    <property type="project" value="UniProtKB-KW"/>
</dbReference>
<accession>A0AAE1RXJ5</accession>
<proteinExistence type="predicted"/>
<evidence type="ECO:0000256" key="1">
    <source>
        <dbReference type="ARBA" id="ARBA00023012"/>
    </source>
</evidence>
<dbReference type="InterPro" id="IPR045279">
    <property type="entry name" value="ARR-like"/>
</dbReference>
<gene>
    <name evidence="5" type="ORF">RND71_021020</name>
</gene>
<dbReference type="Gene3D" id="1.10.10.60">
    <property type="entry name" value="Homeodomain-like"/>
    <property type="match status" value="1"/>
</dbReference>
<protein>
    <recommendedName>
        <fullName evidence="7">Response regulatory domain-containing protein</fullName>
    </recommendedName>
</protein>
<evidence type="ECO:0000256" key="2">
    <source>
        <dbReference type="ARBA" id="ARBA00023015"/>
    </source>
</evidence>
<dbReference type="InterPro" id="IPR006447">
    <property type="entry name" value="Myb_dom_plants"/>
</dbReference>
<sequence>MVSPVTTCNRAEVACSLIWENKNGLYLVIRDVHMADMDGFKLLEHIGLEMDLPVIRVVPKKILEQMNVPWLKRENVASHLQEEVNSDYDIFTRDLGLQNVESTFGASYHSSIQYENSSMKQSEQNVNAPIAEAVVSSGQEIRYLNTMVGPQVNLVTIFPEPFV</sequence>
<organism evidence="5 6">
    <name type="scientific">Anisodus tanguticus</name>
    <dbReference type="NCBI Taxonomy" id="243964"/>
    <lineage>
        <taxon>Eukaryota</taxon>
        <taxon>Viridiplantae</taxon>
        <taxon>Streptophyta</taxon>
        <taxon>Embryophyta</taxon>
        <taxon>Tracheophyta</taxon>
        <taxon>Spermatophyta</taxon>
        <taxon>Magnoliopsida</taxon>
        <taxon>eudicotyledons</taxon>
        <taxon>Gunneridae</taxon>
        <taxon>Pentapetalae</taxon>
        <taxon>asterids</taxon>
        <taxon>lamiids</taxon>
        <taxon>Solanales</taxon>
        <taxon>Solanaceae</taxon>
        <taxon>Solanoideae</taxon>
        <taxon>Hyoscyameae</taxon>
        <taxon>Anisodus</taxon>
    </lineage>
</organism>
<keyword evidence="4" id="KW-0539">Nucleus</keyword>
<dbReference type="PANTHER" id="PTHR43874">
    <property type="entry name" value="TWO-COMPONENT RESPONSE REGULATOR"/>
    <property type="match status" value="1"/>
</dbReference>
<keyword evidence="3" id="KW-0804">Transcription</keyword>
<evidence type="ECO:0000313" key="6">
    <source>
        <dbReference type="Proteomes" id="UP001291623"/>
    </source>
</evidence>
<dbReference type="PANTHER" id="PTHR43874:SF66">
    <property type="entry name" value="TWO-COMPONENT RESPONSE REGULATOR"/>
    <property type="match status" value="1"/>
</dbReference>
<evidence type="ECO:0000256" key="3">
    <source>
        <dbReference type="ARBA" id="ARBA00023163"/>
    </source>
</evidence>
<dbReference type="GO" id="GO:0003677">
    <property type="term" value="F:DNA binding"/>
    <property type="evidence" value="ECO:0007669"/>
    <property type="project" value="InterPro"/>
</dbReference>
<dbReference type="Proteomes" id="UP001291623">
    <property type="component" value="Unassembled WGS sequence"/>
</dbReference>
<evidence type="ECO:0000256" key="4">
    <source>
        <dbReference type="ARBA" id="ARBA00023242"/>
    </source>
</evidence>
<name>A0AAE1RXJ5_9SOLA</name>
<dbReference type="SUPFAM" id="SSF52172">
    <property type="entry name" value="CheY-like"/>
    <property type="match status" value="1"/>
</dbReference>
<evidence type="ECO:0000313" key="5">
    <source>
        <dbReference type="EMBL" id="KAK4358791.1"/>
    </source>
</evidence>
<dbReference type="AlphaFoldDB" id="A0AAE1RXJ5"/>